<dbReference type="AlphaFoldDB" id="A0A0U5BJ36"/>
<protein>
    <submittedName>
        <fullName evidence="2">RibD C-terminal domain protein</fullName>
    </submittedName>
</protein>
<name>A0A0U5BJ36_9MICO</name>
<evidence type="ECO:0000313" key="2">
    <source>
        <dbReference type="EMBL" id="BAU31573.1"/>
    </source>
</evidence>
<dbReference type="Proteomes" id="UP000218965">
    <property type="component" value="Chromosome"/>
</dbReference>
<reference evidence="3" key="1">
    <citation type="submission" date="2015-12" db="EMBL/GenBank/DDBJ databases">
        <authorList>
            <person name="Shamseldin A."/>
            <person name="Moawad H."/>
            <person name="Abd El-Rahim W.M."/>
            <person name="Sadowsky M.J."/>
        </authorList>
    </citation>
    <scope>NUCLEOTIDE SEQUENCE [LARGE SCALE GENOMIC DNA]</scope>
    <source>
        <strain evidence="3">JAM AC0309</strain>
    </source>
</reference>
<dbReference type="Pfam" id="PF01872">
    <property type="entry name" value="RibD_C"/>
    <property type="match status" value="1"/>
</dbReference>
<feature type="domain" description="Bacterial bifunctional deaminase-reductase C-terminal" evidence="1">
    <location>
        <begin position="7"/>
        <end position="180"/>
    </location>
</feature>
<dbReference type="KEGG" id="malk:MalAC0309_0705"/>
<gene>
    <name evidence="2" type="ORF">MalAC0309_0705</name>
</gene>
<dbReference type="SUPFAM" id="SSF53597">
    <property type="entry name" value="Dihydrofolate reductase-like"/>
    <property type="match status" value="1"/>
</dbReference>
<dbReference type="InterPro" id="IPR024072">
    <property type="entry name" value="DHFR-like_dom_sf"/>
</dbReference>
<dbReference type="GO" id="GO:0008703">
    <property type="term" value="F:5-amino-6-(5-phosphoribosylamino)uracil reductase activity"/>
    <property type="evidence" value="ECO:0007669"/>
    <property type="project" value="InterPro"/>
</dbReference>
<sequence length="189" mass="20836">MAKSSRIIYSVIASLDGYMTDADGDFSWAFPSEEAVASLTADLAGVSTFLYGRRMYETMRGWETDPTYAEGSPASAEFAAAWTAAEKVVFSRTLDRVDTSRTRLERALSRELVERLRTESEGDLTIEGPTLAADAFRLGLVDVVEVMLCPVIIGGGLPIFPDGVRLDLTLTNEKRFENGFVQLSYARRD</sequence>
<dbReference type="RefSeq" id="WP_096420804.1">
    <property type="nucleotide sequence ID" value="NZ_AP017315.1"/>
</dbReference>
<dbReference type="PANTHER" id="PTHR38011">
    <property type="entry name" value="DIHYDROFOLATE REDUCTASE FAMILY PROTEIN (AFU_ORTHOLOGUE AFUA_8G06820)"/>
    <property type="match status" value="1"/>
</dbReference>
<dbReference type="GO" id="GO:0009231">
    <property type="term" value="P:riboflavin biosynthetic process"/>
    <property type="evidence" value="ECO:0007669"/>
    <property type="project" value="InterPro"/>
</dbReference>
<reference evidence="2 3" key="2">
    <citation type="submission" date="2016-01" db="EMBL/GenBank/DDBJ databases">
        <title>Microcella alkaliphila JAM AC0309 whole genome shotgun sequence.</title>
        <authorList>
            <person name="Kurata A."/>
            <person name="Hirose Y."/>
            <person name="Kishimoto N."/>
            <person name="Kobayashi T."/>
        </authorList>
    </citation>
    <scope>NUCLEOTIDE SEQUENCE [LARGE SCALE GENOMIC DNA]</scope>
    <source>
        <strain evidence="2 3">JAM AC0309</strain>
    </source>
</reference>
<dbReference type="Gene3D" id="3.40.430.10">
    <property type="entry name" value="Dihydrofolate Reductase, subunit A"/>
    <property type="match status" value="1"/>
</dbReference>
<dbReference type="EMBL" id="AP017315">
    <property type="protein sequence ID" value="BAU31573.1"/>
    <property type="molecule type" value="Genomic_DNA"/>
</dbReference>
<accession>A0A0U5BJ36</accession>
<proteinExistence type="predicted"/>
<dbReference type="InterPro" id="IPR050765">
    <property type="entry name" value="Riboflavin_Biosynth_HTPR"/>
</dbReference>
<evidence type="ECO:0000313" key="3">
    <source>
        <dbReference type="Proteomes" id="UP000218965"/>
    </source>
</evidence>
<dbReference type="PANTHER" id="PTHR38011:SF11">
    <property type="entry name" value="2,5-DIAMINO-6-RIBOSYLAMINO-4(3H)-PYRIMIDINONE 5'-PHOSPHATE REDUCTASE"/>
    <property type="match status" value="1"/>
</dbReference>
<organism evidence="2 3">
    <name type="scientific">Microcella alkaliphila</name>
    <dbReference type="NCBI Taxonomy" id="279828"/>
    <lineage>
        <taxon>Bacteria</taxon>
        <taxon>Bacillati</taxon>
        <taxon>Actinomycetota</taxon>
        <taxon>Actinomycetes</taxon>
        <taxon>Micrococcales</taxon>
        <taxon>Microbacteriaceae</taxon>
        <taxon>Microcella</taxon>
    </lineage>
</organism>
<dbReference type="InterPro" id="IPR002734">
    <property type="entry name" value="RibDG_C"/>
</dbReference>
<evidence type="ECO:0000259" key="1">
    <source>
        <dbReference type="Pfam" id="PF01872"/>
    </source>
</evidence>
<dbReference type="OrthoDB" id="7949219at2"/>